<keyword evidence="1" id="KW-0472">Membrane</keyword>
<evidence type="ECO:0000313" key="3">
    <source>
        <dbReference type="Proteomes" id="UP001552299"/>
    </source>
</evidence>
<protein>
    <submittedName>
        <fullName evidence="2">Uncharacterized protein</fullName>
    </submittedName>
</protein>
<dbReference type="AlphaFoldDB" id="A0ABD0V1D7"/>
<feature type="transmembrane region" description="Helical" evidence="1">
    <location>
        <begin position="267"/>
        <end position="288"/>
    </location>
</feature>
<sequence length="329" mass="36566">MGDTGRPGVGVLDEVAGHRLRVDRSPTFVDCNGCYFEGREATAERGFSVGPLLEKVEPVLVAGIQRPCVPVHGLASGPDGPLQGCLQLLFLYSSVAKECLYLLLDIALMGVEEMIRKLKEMQSKIPSVVLIANPNPKSIRTLLAKSKEKEIRRKEFDEDSFFHKEPPPRALMRGILRWTFALVIIYFAISTMASAHGCWTYSKQPISENEETSCLLRGDVEQCHDADLALTGVKDRDGDMFSIFRSEQMRKRVHEERTGLLGHSMLIVYQTSAGAVILTDVVFWSLLVPFMSNVHFRVNLIMACLHSLNAIFLLVDSALNSLVSLPVSM</sequence>
<comment type="caution">
    <text evidence="2">The sequence shown here is derived from an EMBL/GenBank/DDBJ whole genome shotgun (WGS) entry which is preliminary data.</text>
</comment>
<keyword evidence="3" id="KW-1185">Reference proteome</keyword>
<keyword evidence="1" id="KW-1133">Transmembrane helix</keyword>
<dbReference type="PANTHER" id="PTHR12242">
    <property type="entry name" value="OS02G0130600 PROTEIN-RELATED"/>
    <property type="match status" value="1"/>
</dbReference>
<dbReference type="PANTHER" id="PTHR12242:SF6">
    <property type="entry name" value="PROTEIN ROLLING PROTEIN"/>
    <property type="match status" value="1"/>
</dbReference>
<dbReference type="Proteomes" id="UP001552299">
    <property type="component" value="Unassembled WGS sequence"/>
</dbReference>
<feature type="transmembrane region" description="Helical" evidence="1">
    <location>
        <begin position="175"/>
        <end position="195"/>
    </location>
</feature>
<feature type="transmembrane region" description="Helical" evidence="1">
    <location>
        <begin position="300"/>
        <end position="319"/>
    </location>
</feature>
<name>A0ABD0V1D7_DENTH</name>
<keyword evidence="1" id="KW-0812">Transmembrane</keyword>
<gene>
    <name evidence="2" type="ORF">M5K25_011091</name>
</gene>
<evidence type="ECO:0000256" key="1">
    <source>
        <dbReference type="SAM" id="Phobius"/>
    </source>
</evidence>
<accession>A0ABD0V1D7</accession>
<evidence type="ECO:0000313" key="2">
    <source>
        <dbReference type="EMBL" id="KAL0919024.1"/>
    </source>
</evidence>
<dbReference type="EMBL" id="JANQDX010000009">
    <property type="protein sequence ID" value="KAL0919024.1"/>
    <property type="molecule type" value="Genomic_DNA"/>
</dbReference>
<reference evidence="2 3" key="1">
    <citation type="journal article" date="2024" name="Plant Biotechnol. J.">
        <title>Dendrobium thyrsiflorum genome and its molecular insights into genes involved in important horticultural traits.</title>
        <authorList>
            <person name="Chen B."/>
            <person name="Wang J.Y."/>
            <person name="Zheng P.J."/>
            <person name="Li K.L."/>
            <person name="Liang Y.M."/>
            <person name="Chen X.F."/>
            <person name="Zhang C."/>
            <person name="Zhao X."/>
            <person name="He X."/>
            <person name="Zhang G.Q."/>
            <person name="Liu Z.J."/>
            <person name="Xu Q."/>
        </authorList>
    </citation>
    <scope>NUCLEOTIDE SEQUENCE [LARGE SCALE GENOMIC DNA]</scope>
    <source>
        <strain evidence="2">GZMU011</strain>
    </source>
</reference>
<organism evidence="2 3">
    <name type="scientific">Dendrobium thyrsiflorum</name>
    <name type="common">Pinecone-like raceme dendrobium</name>
    <name type="synonym">Orchid</name>
    <dbReference type="NCBI Taxonomy" id="117978"/>
    <lineage>
        <taxon>Eukaryota</taxon>
        <taxon>Viridiplantae</taxon>
        <taxon>Streptophyta</taxon>
        <taxon>Embryophyta</taxon>
        <taxon>Tracheophyta</taxon>
        <taxon>Spermatophyta</taxon>
        <taxon>Magnoliopsida</taxon>
        <taxon>Liliopsida</taxon>
        <taxon>Asparagales</taxon>
        <taxon>Orchidaceae</taxon>
        <taxon>Epidendroideae</taxon>
        <taxon>Malaxideae</taxon>
        <taxon>Dendrobiinae</taxon>
        <taxon>Dendrobium</taxon>
    </lineage>
</organism>
<proteinExistence type="predicted"/>